<feature type="transmembrane region" description="Helical" evidence="1">
    <location>
        <begin position="83"/>
        <end position="107"/>
    </location>
</feature>
<feature type="transmembrane region" description="Helical" evidence="1">
    <location>
        <begin position="60"/>
        <end position="77"/>
    </location>
</feature>
<organism evidence="2 3">
    <name type="scientific">Pseudobutyrivibrio xylanivorans</name>
    <dbReference type="NCBI Taxonomy" id="185007"/>
    <lineage>
        <taxon>Bacteria</taxon>
        <taxon>Bacillati</taxon>
        <taxon>Bacillota</taxon>
        <taxon>Clostridia</taxon>
        <taxon>Lachnospirales</taxon>
        <taxon>Lachnospiraceae</taxon>
        <taxon>Pseudobutyrivibrio</taxon>
    </lineage>
</organism>
<protein>
    <submittedName>
        <fullName evidence="2">Uncharacterized protein</fullName>
    </submittedName>
</protein>
<dbReference type="AlphaFoldDB" id="A0A5P6VSU4"/>
<proteinExistence type="predicted"/>
<evidence type="ECO:0000313" key="3">
    <source>
        <dbReference type="Proteomes" id="UP000327030"/>
    </source>
</evidence>
<dbReference type="EMBL" id="CP043028">
    <property type="protein sequence ID" value="QFJ54799.1"/>
    <property type="molecule type" value="Genomic_DNA"/>
</dbReference>
<name>A0A5P6VSU4_PSEXY</name>
<accession>A0A5P6VSU4</accession>
<reference evidence="3" key="1">
    <citation type="submission" date="2019-08" db="EMBL/GenBank/DDBJ databases">
        <title>Complete Genome Sequence of the Polysaccharide-Degrading Rumen Bacterium Pseudobutyrivibrio xylanivorans MA3014.</title>
        <authorList>
            <person name="Palevich N."/>
            <person name="Maclean P.H."/>
            <person name="Kelly W.J."/>
            <person name="Leahy S.C."/>
            <person name="Rakonjac J."/>
            <person name="Attwood G.T."/>
        </authorList>
    </citation>
    <scope>NUCLEOTIDE SEQUENCE [LARGE SCALE GENOMIC DNA]</scope>
    <source>
        <strain evidence="3">MA3014</strain>
    </source>
</reference>
<dbReference type="RefSeq" id="WP_151623260.1">
    <property type="nucleotide sequence ID" value="NZ_CP043028.1"/>
</dbReference>
<evidence type="ECO:0000256" key="1">
    <source>
        <dbReference type="SAM" id="Phobius"/>
    </source>
</evidence>
<sequence>MSIFREPIIYEIEEELIEKNTKSLKKNGVNQTGINELLDISKHNLDMQYTRKSHLENRSGFGLTLWGLITSVFFLSTGEINNIPLPVLIMTGISAVVSIISFLVCVWSSDYSSPTMASIDDLSYSINDMEVFFVQEWNLLNKCIFDNEKVIHRKSTALNIGMAISVLYGTGVFLGFLWR</sequence>
<dbReference type="Proteomes" id="UP000327030">
    <property type="component" value="Chromosome 1"/>
</dbReference>
<keyword evidence="1" id="KW-0812">Transmembrane</keyword>
<keyword evidence="1" id="KW-1133">Transmembrane helix</keyword>
<evidence type="ECO:0000313" key="2">
    <source>
        <dbReference type="EMBL" id="QFJ54799.1"/>
    </source>
</evidence>
<keyword evidence="1" id="KW-0472">Membrane</keyword>
<dbReference type="KEGG" id="pxv:FXF36_08010"/>
<gene>
    <name evidence="2" type="ORF">FXF36_08010</name>
</gene>
<feature type="transmembrane region" description="Helical" evidence="1">
    <location>
        <begin position="157"/>
        <end position="178"/>
    </location>
</feature>